<keyword evidence="15" id="KW-1185">Reference proteome</keyword>
<keyword evidence="4" id="KW-0808">Transferase</keyword>
<keyword evidence="7" id="KW-0418">Kinase</keyword>
<dbReference type="SUPFAM" id="SSF55874">
    <property type="entry name" value="ATPase domain of HSP90 chaperone/DNA topoisomerase II/histidine kinase"/>
    <property type="match status" value="1"/>
</dbReference>
<evidence type="ECO:0000256" key="2">
    <source>
        <dbReference type="ARBA" id="ARBA00004141"/>
    </source>
</evidence>
<dbReference type="SUPFAM" id="SSF55785">
    <property type="entry name" value="PYP-like sensor domain (PAS domain)"/>
    <property type="match status" value="1"/>
</dbReference>
<dbReference type="Pfam" id="PF02518">
    <property type="entry name" value="HATPase_c"/>
    <property type="match status" value="1"/>
</dbReference>
<name>A0ABP3V438_9BURK</name>
<keyword evidence="10" id="KW-0902">Two-component regulatory system</keyword>
<keyword evidence="8" id="KW-0067">ATP-binding</keyword>
<dbReference type="SUPFAM" id="SSF47384">
    <property type="entry name" value="Homodimeric domain of signal transducing histidine kinase"/>
    <property type="match status" value="1"/>
</dbReference>
<keyword evidence="5" id="KW-0812">Transmembrane</keyword>
<dbReference type="Gene3D" id="3.30.565.10">
    <property type="entry name" value="Histidine kinase-like ATPase, C-terminal domain"/>
    <property type="match status" value="1"/>
</dbReference>
<protein>
    <recommendedName>
        <fullName evidence="3">histidine kinase</fullName>
        <ecNumber evidence="3">2.7.13.3</ecNumber>
    </recommendedName>
</protein>
<evidence type="ECO:0000256" key="7">
    <source>
        <dbReference type="ARBA" id="ARBA00022777"/>
    </source>
</evidence>
<accession>A0ABP3V438</accession>
<dbReference type="SMART" id="SM00091">
    <property type="entry name" value="PAS"/>
    <property type="match status" value="1"/>
</dbReference>
<sequence>MSDDFSADANYHMRLLVDRVPSMLAYWDRDLRCRFSNRAYERWFGVSPDRLLGTSIRDLLGPKLFAMNEPHIQAALAGERQVFERIVPGPGGVQRHSLAEYIPDLVGDEVRGFLVQVTEVTQLKETQAALRREEQLRGQVEAHAAELDALLRERTEMLDVLAHEVRQPLNNASAALQSAKGALSVMGDLFVSDQLVRAQAVLGQVLTCIDNTLAVASLLARPEPIQCDDTDIDTLIAVVVADMHEAERSRILVQRDTTTRTALMDMSLMRLALRNVVSNALKFSPPGTPVQIRIADSDEPLALVIDVCDSGAGIHPEQLPGLFARGARGRNANAGHGLGLYIVRQVMSMHGGSVEILSTGDAGTTLRLLVDQTGNGA</sequence>
<evidence type="ECO:0000256" key="9">
    <source>
        <dbReference type="ARBA" id="ARBA00022989"/>
    </source>
</evidence>
<dbReference type="InterPro" id="IPR003594">
    <property type="entry name" value="HATPase_dom"/>
</dbReference>
<keyword evidence="6" id="KW-0547">Nucleotide-binding</keyword>
<evidence type="ECO:0000256" key="3">
    <source>
        <dbReference type="ARBA" id="ARBA00012438"/>
    </source>
</evidence>
<dbReference type="InterPro" id="IPR036890">
    <property type="entry name" value="HATPase_C_sf"/>
</dbReference>
<dbReference type="InterPro" id="IPR013656">
    <property type="entry name" value="PAS_4"/>
</dbReference>
<keyword evidence="9" id="KW-1133">Transmembrane helix</keyword>
<evidence type="ECO:0000256" key="10">
    <source>
        <dbReference type="ARBA" id="ARBA00023012"/>
    </source>
</evidence>
<reference evidence="15" key="1">
    <citation type="journal article" date="2019" name="Int. J. Syst. Evol. Microbiol.">
        <title>The Global Catalogue of Microorganisms (GCM) 10K type strain sequencing project: providing services to taxonomists for standard genome sequencing and annotation.</title>
        <authorList>
            <consortium name="The Broad Institute Genomics Platform"/>
            <consortium name="The Broad Institute Genome Sequencing Center for Infectious Disease"/>
            <person name="Wu L."/>
            <person name="Ma J."/>
        </authorList>
    </citation>
    <scope>NUCLEOTIDE SEQUENCE [LARGE SCALE GENOMIC DNA]</scope>
    <source>
        <strain evidence="15">JCM 15503</strain>
    </source>
</reference>
<comment type="subcellular location">
    <subcellularLocation>
        <location evidence="2">Membrane</location>
        <topology evidence="2">Multi-pass membrane protein</topology>
    </subcellularLocation>
</comment>
<evidence type="ECO:0000256" key="1">
    <source>
        <dbReference type="ARBA" id="ARBA00000085"/>
    </source>
</evidence>
<evidence type="ECO:0000256" key="5">
    <source>
        <dbReference type="ARBA" id="ARBA00022692"/>
    </source>
</evidence>
<dbReference type="PROSITE" id="PS50112">
    <property type="entry name" value="PAS"/>
    <property type="match status" value="1"/>
</dbReference>
<dbReference type="InterPro" id="IPR035965">
    <property type="entry name" value="PAS-like_dom_sf"/>
</dbReference>
<gene>
    <name evidence="14" type="ORF">GCM10009107_13780</name>
</gene>
<keyword evidence="11" id="KW-0472">Membrane</keyword>
<evidence type="ECO:0000313" key="15">
    <source>
        <dbReference type="Proteomes" id="UP001500279"/>
    </source>
</evidence>
<dbReference type="PROSITE" id="PS50109">
    <property type="entry name" value="HIS_KIN"/>
    <property type="match status" value="1"/>
</dbReference>
<organism evidence="14 15">
    <name type="scientific">Ideonella azotifigens</name>
    <dbReference type="NCBI Taxonomy" id="513160"/>
    <lineage>
        <taxon>Bacteria</taxon>
        <taxon>Pseudomonadati</taxon>
        <taxon>Pseudomonadota</taxon>
        <taxon>Betaproteobacteria</taxon>
        <taxon>Burkholderiales</taxon>
        <taxon>Sphaerotilaceae</taxon>
        <taxon>Ideonella</taxon>
    </lineage>
</organism>
<dbReference type="InterPro" id="IPR000014">
    <property type="entry name" value="PAS"/>
</dbReference>
<feature type="domain" description="PAS" evidence="13">
    <location>
        <begin position="9"/>
        <end position="79"/>
    </location>
</feature>
<dbReference type="Proteomes" id="UP001500279">
    <property type="component" value="Unassembled WGS sequence"/>
</dbReference>
<dbReference type="SMART" id="SM00387">
    <property type="entry name" value="HATPase_c"/>
    <property type="match status" value="1"/>
</dbReference>
<dbReference type="PANTHER" id="PTHR42878:SF7">
    <property type="entry name" value="SENSOR HISTIDINE KINASE GLRK"/>
    <property type="match status" value="1"/>
</dbReference>
<dbReference type="InterPro" id="IPR036097">
    <property type="entry name" value="HisK_dim/P_sf"/>
</dbReference>
<dbReference type="PANTHER" id="PTHR42878">
    <property type="entry name" value="TWO-COMPONENT HISTIDINE KINASE"/>
    <property type="match status" value="1"/>
</dbReference>
<feature type="domain" description="Histidine kinase" evidence="12">
    <location>
        <begin position="160"/>
        <end position="374"/>
    </location>
</feature>
<dbReference type="InterPro" id="IPR050351">
    <property type="entry name" value="BphY/WalK/GraS-like"/>
</dbReference>
<evidence type="ECO:0000256" key="6">
    <source>
        <dbReference type="ARBA" id="ARBA00022741"/>
    </source>
</evidence>
<dbReference type="InterPro" id="IPR005467">
    <property type="entry name" value="His_kinase_dom"/>
</dbReference>
<dbReference type="PRINTS" id="PR00344">
    <property type="entry name" value="BCTRLSENSOR"/>
</dbReference>
<proteinExistence type="predicted"/>
<evidence type="ECO:0000313" key="14">
    <source>
        <dbReference type="EMBL" id="GAA0746368.1"/>
    </source>
</evidence>
<comment type="caution">
    <text evidence="14">The sequence shown here is derived from an EMBL/GenBank/DDBJ whole genome shotgun (WGS) entry which is preliminary data.</text>
</comment>
<evidence type="ECO:0000256" key="4">
    <source>
        <dbReference type="ARBA" id="ARBA00022679"/>
    </source>
</evidence>
<dbReference type="CDD" id="cd00130">
    <property type="entry name" value="PAS"/>
    <property type="match status" value="1"/>
</dbReference>
<dbReference type="RefSeq" id="WP_170200945.1">
    <property type="nucleotide sequence ID" value="NZ_BAAAEW010000006.1"/>
</dbReference>
<dbReference type="Gene3D" id="3.30.450.20">
    <property type="entry name" value="PAS domain"/>
    <property type="match status" value="1"/>
</dbReference>
<dbReference type="EC" id="2.7.13.3" evidence="3"/>
<evidence type="ECO:0000256" key="11">
    <source>
        <dbReference type="ARBA" id="ARBA00023136"/>
    </source>
</evidence>
<dbReference type="CDD" id="cd00075">
    <property type="entry name" value="HATPase"/>
    <property type="match status" value="1"/>
</dbReference>
<evidence type="ECO:0000259" key="12">
    <source>
        <dbReference type="PROSITE" id="PS50109"/>
    </source>
</evidence>
<dbReference type="Pfam" id="PF08448">
    <property type="entry name" value="PAS_4"/>
    <property type="match status" value="1"/>
</dbReference>
<evidence type="ECO:0000259" key="13">
    <source>
        <dbReference type="PROSITE" id="PS50112"/>
    </source>
</evidence>
<dbReference type="InterPro" id="IPR004358">
    <property type="entry name" value="Sig_transdc_His_kin-like_C"/>
</dbReference>
<dbReference type="EMBL" id="BAAAEW010000006">
    <property type="protein sequence ID" value="GAA0746368.1"/>
    <property type="molecule type" value="Genomic_DNA"/>
</dbReference>
<comment type="catalytic activity">
    <reaction evidence="1">
        <text>ATP + protein L-histidine = ADP + protein N-phospho-L-histidine.</text>
        <dbReference type="EC" id="2.7.13.3"/>
    </reaction>
</comment>
<evidence type="ECO:0000256" key="8">
    <source>
        <dbReference type="ARBA" id="ARBA00022840"/>
    </source>
</evidence>
<dbReference type="NCBIfam" id="TIGR00229">
    <property type="entry name" value="sensory_box"/>
    <property type="match status" value="1"/>
</dbReference>